<accession>A0A0F9VIJ4</accession>
<dbReference type="InterPro" id="IPR046642">
    <property type="entry name" value="DUF6754"/>
</dbReference>
<feature type="transmembrane region" description="Helical" evidence="1">
    <location>
        <begin position="303"/>
        <end position="320"/>
    </location>
</feature>
<comment type="caution">
    <text evidence="3">The sequence shown here is derived from an EMBL/GenBank/DDBJ whole genome shotgun (WGS) entry which is preliminary data.</text>
</comment>
<evidence type="ECO:0000256" key="1">
    <source>
        <dbReference type="SAM" id="Phobius"/>
    </source>
</evidence>
<evidence type="ECO:0000313" key="3">
    <source>
        <dbReference type="EMBL" id="KKN73321.1"/>
    </source>
</evidence>
<protein>
    <recommendedName>
        <fullName evidence="2">DUF6754 domain-containing protein</fullName>
    </recommendedName>
</protein>
<keyword evidence="1" id="KW-0812">Transmembrane</keyword>
<keyword evidence="1" id="KW-1133">Transmembrane helix</keyword>
<feature type="transmembrane region" description="Helical" evidence="1">
    <location>
        <begin position="522"/>
        <end position="544"/>
    </location>
</feature>
<keyword evidence="1" id="KW-0472">Membrane</keyword>
<proteinExistence type="predicted"/>
<reference evidence="3" key="1">
    <citation type="journal article" date="2015" name="Nature">
        <title>Complex archaea that bridge the gap between prokaryotes and eukaryotes.</title>
        <authorList>
            <person name="Spang A."/>
            <person name="Saw J.H."/>
            <person name="Jorgensen S.L."/>
            <person name="Zaremba-Niedzwiedzka K."/>
            <person name="Martijn J."/>
            <person name="Lind A.E."/>
            <person name="van Eijk R."/>
            <person name="Schleper C."/>
            <person name="Guy L."/>
            <person name="Ettema T.J."/>
        </authorList>
    </citation>
    <scope>NUCLEOTIDE SEQUENCE</scope>
</reference>
<feature type="domain" description="DUF6754" evidence="2">
    <location>
        <begin position="292"/>
        <end position="540"/>
    </location>
</feature>
<organism evidence="3">
    <name type="scientific">marine sediment metagenome</name>
    <dbReference type="NCBI Taxonomy" id="412755"/>
    <lineage>
        <taxon>unclassified sequences</taxon>
        <taxon>metagenomes</taxon>
        <taxon>ecological metagenomes</taxon>
    </lineage>
</organism>
<name>A0A0F9VIJ4_9ZZZZ</name>
<dbReference type="AlphaFoldDB" id="A0A0F9VIJ4"/>
<gene>
    <name evidence="3" type="ORF">LCGC14_0402170</name>
</gene>
<dbReference type="EMBL" id="LAZR01000346">
    <property type="protein sequence ID" value="KKN73321.1"/>
    <property type="molecule type" value="Genomic_DNA"/>
</dbReference>
<sequence length="556" mass="60953">MTRGGFTALHFLLAAVLATVALCGGCMRKGVRLADLRAALPDASTVRLYDRPSDDGSALILEWGKVDDVVEGVSYAVEVAKSADDFETRQFKTVKVELTEDSLKSADPKYFGFSEANKKFYVATILPAKLFPPAGAPELTADHIKKLVADDVLSKEQSKLILAEMASDTPDEKLTDEEKACRKWLRRLKLYPRVMQLADEGKLPESKVQRAIRAMTDETADDALSGGDKADRRWLALLAAFIEKRDTKQRDQAAKAINKGVYYVRLAATDGRKKAYVLQDREKVVYSGQARVDTFKRFKLNNLVFALAFSGIVLAFIQIARRNPNLFIRRIAGLEAVDEAIGRATEMGRSVYFVHGLGSMGELATIAAVNVLSRVARRAADYDTRITVTNINPIVMAVSQEVVQQAYTEAGRPDAYDPDDVALSATSQFSYAAAVTGRMVRERPAAIFLIGSFMAESLLLSETGASTGAIQVAGTDSEHQLPFFITTCDYTLIGEELYAASAYLSREPRMLGSLRGQDIGKAFMMIAMVVGVILLTIAVAVAWFDADWITHLVKVL</sequence>
<dbReference type="Pfam" id="PF20539">
    <property type="entry name" value="DUF6754"/>
    <property type="match status" value="1"/>
</dbReference>
<evidence type="ECO:0000259" key="2">
    <source>
        <dbReference type="Pfam" id="PF20539"/>
    </source>
</evidence>